<evidence type="ECO:0000313" key="5">
    <source>
        <dbReference type="EMBL" id="ASJ75656.1"/>
    </source>
</evidence>
<sequence length="327" mass="35992">MDILSATIVNRPYRVGFLLLDGFSLMSYASAMEPLRACNLLSEHPLYQICNMAVKGAFARSSSDALVPATRALHNQTELDLVLVVAGGHPSSHLTPSLIHWLRQQADKGILIGGVSAGPLILARAGIMEGRRMTVHWEHAQELAEVSPKLTIERSLYVRDRDRLTCAGGSAALDMMHALITEHHGPALARQISEWFMHTDIRPGELTQRASIAERYNIVDSVVIQSIEAMENHLADPLALTQLASLAGLGGRQLNRHFHQQLGTSTIEFYRRLRLQKAQELLTSTSWSLANISVATGFANGAHLSRLFTQHYGQSPSQARLQETGKI</sequence>
<keyword evidence="3" id="KW-0804">Transcription</keyword>
<dbReference type="PANTHER" id="PTHR43130:SF3">
    <property type="entry name" value="HTH-TYPE TRANSCRIPTIONAL REGULATOR RV1931C"/>
    <property type="match status" value="1"/>
</dbReference>
<evidence type="ECO:0000256" key="1">
    <source>
        <dbReference type="ARBA" id="ARBA00023015"/>
    </source>
</evidence>
<dbReference type="GO" id="GO:0003700">
    <property type="term" value="F:DNA-binding transcription factor activity"/>
    <property type="evidence" value="ECO:0007669"/>
    <property type="project" value="InterPro"/>
</dbReference>
<dbReference type="SUPFAM" id="SSF52317">
    <property type="entry name" value="Class I glutamine amidotransferase-like"/>
    <property type="match status" value="1"/>
</dbReference>
<dbReference type="Pfam" id="PF01965">
    <property type="entry name" value="DJ-1_PfpI"/>
    <property type="match status" value="1"/>
</dbReference>
<reference evidence="5 6" key="1">
    <citation type="submission" date="2016-12" db="EMBL/GenBank/DDBJ databases">
        <authorList>
            <person name="Song W.-J."/>
            <person name="Kurnit D.M."/>
        </authorList>
    </citation>
    <scope>NUCLEOTIDE SEQUENCE [LARGE SCALE GENOMIC DNA]</scope>
    <source>
        <strain evidence="5 6">IMCC3135</strain>
    </source>
</reference>
<keyword evidence="1" id="KW-0805">Transcription regulation</keyword>
<name>A0A2Z2NW25_9GAMM</name>
<feature type="domain" description="HTH araC/xylS-type" evidence="4">
    <location>
        <begin position="224"/>
        <end position="322"/>
    </location>
</feature>
<dbReference type="GO" id="GO:0043565">
    <property type="term" value="F:sequence-specific DNA binding"/>
    <property type="evidence" value="ECO:0007669"/>
    <property type="project" value="InterPro"/>
</dbReference>
<dbReference type="RefSeq" id="WP_205737740.1">
    <property type="nucleotide sequence ID" value="NZ_CP018632.1"/>
</dbReference>
<dbReference type="PROSITE" id="PS01124">
    <property type="entry name" value="HTH_ARAC_FAMILY_2"/>
    <property type="match status" value="1"/>
</dbReference>
<dbReference type="Gene3D" id="1.10.10.60">
    <property type="entry name" value="Homeodomain-like"/>
    <property type="match status" value="1"/>
</dbReference>
<dbReference type="InterPro" id="IPR029062">
    <property type="entry name" value="Class_I_gatase-like"/>
</dbReference>
<organism evidence="5 6">
    <name type="scientific">Granulosicoccus antarcticus IMCC3135</name>
    <dbReference type="NCBI Taxonomy" id="1192854"/>
    <lineage>
        <taxon>Bacteria</taxon>
        <taxon>Pseudomonadati</taxon>
        <taxon>Pseudomonadota</taxon>
        <taxon>Gammaproteobacteria</taxon>
        <taxon>Chromatiales</taxon>
        <taxon>Granulosicoccaceae</taxon>
        <taxon>Granulosicoccus</taxon>
    </lineage>
</organism>
<evidence type="ECO:0000259" key="4">
    <source>
        <dbReference type="PROSITE" id="PS01124"/>
    </source>
</evidence>
<dbReference type="AlphaFoldDB" id="A0A2Z2NW25"/>
<proteinExistence type="predicted"/>
<keyword evidence="6" id="KW-1185">Reference proteome</keyword>
<dbReference type="InterPro" id="IPR002818">
    <property type="entry name" value="DJ-1/PfpI"/>
</dbReference>
<dbReference type="CDD" id="cd03136">
    <property type="entry name" value="GATase1_AraC_ArgR_like"/>
    <property type="match status" value="1"/>
</dbReference>
<accession>A0A2Z2NW25</accession>
<gene>
    <name evidence="5" type="primary">cdhR_6</name>
    <name evidence="5" type="ORF">IMCC3135_28020</name>
</gene>
<protein>
    <submittedName>
        <fullName evidence="5">HTH-type transcriptional regulator CdhR</fullName>
    </submittedName>
</protein>
<dbReference type="InterPro" id="IPR018060">
    <property type="entry name" value="HTH_AraC"/>
</dbReference>
<keyword evidence="2" id="KW-0238">DNA-binding</keyword>
<dbReference type="Proteomes" id="UP000250079">
    <property type="component" value="Chromosome"/>
</dbReference>
<dbReference type="EMBL" id="CP018632">
    <property type="protein sequence ID" value="ASJ75656.1"/>
    <property type="molecule type" value="Genomic_DNA"/>
</dbReference>
<dbReference type="SUPFAM" id="SSF46689">
    <property type="entry name" value="Homeodomain-like"/>
    <property type="match status" value="2"/>
</dbReference>
<evidence type="ECO:0000256" key="2">
    <source>
        <dbReference type="ARBA" id="ARBA00023125"/>
    </source>
</evidence>
<evidence type="ECO:0000313" key="6">
    <source>
        <dbReference type="Proteomes" id="UP000250079"/>
    </source>
</evidence>
<dbReference type="KEGG" id="gai:IMCC3135_28020"/>
<dbReference type="Gene3D" id="3.40.50.880">
    <property type="match status" value="1"/>
</dbReference>
<dbReference type="Pfam" id="PF12833">
    <property type="entry name" value="HTH_18"/>
    <property type="match status" value="1"/>
</dbReference>
<dbReference type="InterPro" id="IPR052158">
    <property type="entry name" value="INH-QAR"/>
</dbReference>
<dbReference type="InterPro" id="IPR018062">
    <property type="entry name" value="HTH_AraC-typ_CS"/>
</dbReference>
<dbReference type="SMART" id="SM00342">
    <property type="entry name" value="HTH_ARAC"/>
    <property type="match status" value="1"/>
</dbReference>
<evidence type="ECO:0000256" key="3">
    <source>
        <dbReference type="ARBA" id="ARBA00023163"/>
    </source>
</evidence>
<dbReference type="PROSITE" id="PS00041">
    <property type="entry name" value="HTH_ARAC_FAMILY_1"/>
    <property type="match status" value="1"/>
</dbReference>
<dbReference type="PANTHER" id="PTHR43130">
    <property type="entry name" value="ARAC-FAMILY TRANSCRIPTIONAL REGULATOR"/>
    <property type="match status" value="1"/>
</dbReference>
<dbReference type="InterPro" id="IPR009057">
    <property type="entry name" value="Homeodomain-like_sf"/>
</dbReference>